<evidence type="ECO:0000313" key="3">
    <source>
        <dbReference type="Proteomes" id="UP000245634"/>
    </source>
</evidence>
<evidence type="ECO:0000256" key="1">
    <source>
        <dbReference type="SAM" id="SignalP"/>
    </source>
</evidence>
<protein>
    <recommendedName>
        <fullName evidence="4">Lipoprotein</fullName>
    </recommendedName>
</protein>
<organism evidence="2 3">
    <name type="scientific">Tumebacillus permanentifrigoris</name>
    <dbReference type="NCBI Taxonomy" id="378543"/>
    <lineage>
        <taxon>Bacteria</taxon>
        <taxon>Bacillati</taxon>
        <taxon>Bacillota</taxon>
        <taxon>Bacilli</taxon>
        <taxon>Bacillales</taxon>
        <taxon>Alicyclobacillaceae</taxon>
        <taxon>Tumebacillus</taxon>
    </lineage>
</organism>
<dbReference type="PROSITE" id="PS51257">
    <property type="entry name" value="PROKAR_LIPOPROTEIN"/>
    <property type="match status" value="1"/>
</dbReference>
<proteinExistence type="predicted"/>
<dbReference type="Proteomes" id="UP000245634">
    <property type="component" value="Unassembled WGS sequence"/>
</dbReference>
<gene>
    <name evidence="2" type="ORF">C7459_10737</name>
</gene>
<comment type="caution">
    <text evidence="2">The sequence shown here is derived from an EMBL/GenBank/DDBJ whole genome shotgun (WGS) entry which is preliminary data.</text>
</comment>
<evidence type="ECO:0008006" key="4">
    <source>
        <dbReference type="Google" id="ProtNLM"/>
    </source>
</evidence>
<reference evidence="2 3" key="1">
    <citation type="submission" date="2018-05" db="EMBL/GenBank/DDBJ databases">
        <title>Genomic Encyclopedia of Type Strains, Phase IV (KMG-IV): sequencing the most valuable type-strain genomes for metagenomic binning, comparative biology and taxonomic classification.</title>
        <authorList>
            <person name="Goeker M."/>
        </authorList>
    </citation>
    <scope>NUCLEOTIDE SEQUENCE [LARGE SCALE GENOMIC DNA]</scope>
    <source>
        <strain evidence="2 3">DSM 18773</strain>
    </source>
</reference>
<evidence type="ECO:0000313" key="2">
    <source>
        <dbReference type="EMBL" id="PWK13371.1"/>
    </source>
</evidence>
<dbReference type="OrthoDB" id="2111131at2"/>
<accession>A0A316DA47</accession>
<name>A0A316DA47_9BACL</name>
<keyword evidence="1" id="KW-0732">Signal</keyword>
<feature type="chain" id="PRO_5039718148" description="Lipoprotein" evidence="1">
    <location>
        <begin position="20"/>
        <end position="391"/>
    </location>
</feature>
<feature type="signal peptide" evidence="1">
    <location>
        <begin position="1"/>
        <end position="19"/>
    </location>
</feature>
<dbReference type="RefSeq" id="WP_109688579.1">
    <property type="nucleotide sequence ID" value="NZ_QGGL01000007.1"/>
</dbReference>
<keyword evidence="3" id="KW-1185">Reference proteome</keyword>
<sequence length="391" mass="41860">MKTLHVFASATIALGLVLAGCGADKTAAPATTTTAAADQAQTKQEKSPADYTKGVQDLVAELNKGKDGGKVDWAKATKLYTDEVKPLVAARDAESNDTISDQIEAALKAGQDGKFTALTVAQLTEKLSQKVFFLSLRHDFKEANEKFKDTKVAKDELAEGRAYFDGLLKSFVEKRDTAYGTQLVAAITGAFDGMNKAVDAGNNLEYNLSKQVADKSLMKAFYLASGAGKGYGYKVEKLAADASTKEDVKAAQAEGWAFFQSLKTYLEGPDKADADLINSKFDLATDAKSIKGDEINKAYVRAFALTAQDEYKQMFANWGKDKASITALEGALFLSVVETDLPKALGEEAAKSVLTNAQALLDAVKAGNKDLATELHGKVNVELDKLAKYGK</sequence>
<dbReference type="EMBL" id="QGGL01000007">
    <property type="protein sequence ID" value="PWK13371.1"/>
    <property type="molecule type" value="Genomic_DNA"/>
</dbReference>
<dbReference type="AlphaFoldDB" id="A0A316DA47"/>